<dbReference type="PROSITE" id="PS00053">
    <property type="entry name" value="RIBOSOMAL_S8"/>
    <property type="match status" value="1"/>
</dbReference>
<evidence type="ECO:0000256" key="7">
    <source>
        <dbReference type="ARBA" id="ARBA00046740"/>
    </source>
</evidence>
<dbReference type="InterPro" id="IPR047863">
    <property type="entry name" value="Ribosomal_uS8_CS"/>
</dbReference>
<evidence type="ECO:0000256" key="4">
    <source>
        <dbReference type="ARBA" id="ARBA00022980"/>
    </source>
</evidence>
<comment type="similarity">
    <text evidence="1 8 9">Belongs to the universal ribosomal protein uS8 family.</text>
</comment>
<keyword evidence="2 8" id="KW-0699">rRNA-binding</keyword>
<dbReference type="GO" id="GO:0005840">
    <property type="term" value="C:ribosome"/>
    <property type="evidence" value="ECO:0007669"/>
    <property type="project" value="UniProtKB-KW"/>
</dbReference>
<evidence type="ECO:0000313" key="10">
    <source>
        <dbReference type="EMBL" id="CDP80234.1"/>
    </source>
</evidence>
<comment type="function">
    <text evidence="8">One of the primary rRNA binding proteins, it binds directly to 16S rRNA central domain where it helps coordinate assembly of the platform of the 30S subunit.</text>
</comment>
<dbReference type="Pfam" id="PF00410">
    <property type="entry name" value="Ribosomal_S8"/>
    <property type="match status" value="1"/>
</dbReference>
<dbReference type="InterPro" id="IPR000630">
    <property type="entry name" value="Ribosomal_uS8"/>
</dbReference>
<dbReference type="RefSeq" id="WP_010703876.1">
    <property type="nucleotide sequence ID" value="NZ_JBCAUK010000003.1"/>
</dbReference>
<evidence type="ECO:0000256" key="9">
    <source>
        <dbReference type="RuleBase" id="RU003660"/>
    </source>
</evidence>
<dbReference type="GO" id="GO:0005737">
    <property type="term" value="C:cytoplasm"/>
    <property type="evidence" value="ECO:0007669"/>
    <property type="project" value="UniProtKB-ARBA"/>
</dbReference>
<dbReference type="InterPro" id="IPR035987">
    <property type="entry name" value="Ribosomal_uS8_sf"/>
</dbReference>
<evidence type="ECO:0000256" key="6">
    <source>
        <dbReference type="ARBA" id="ARBA00035258"/>
    </source>
</evidence>
<protein>
    <recommendedName>
        <fullName evidence="6 8">Small ribosomal subunit protein uS8</fullName>
    </recommendedName>
</protein>
<accession>A0A024LSY8</accession>
<keyword evidence="4 8" id="KW-0689">Ribosomal protein</keyword>
<dbReference type="Gene3D" id="3.30.1490.10">
    <property type="match status" value="1"/>
</dbReference>
<dbReference type="HAMAP" id="MF_01302_B">
    <property type="entry name" value="Ribosomal_uS8_B"/>
    <property type="match status" value="1"/>
</dbReference>
<reference evidence="10" key="1">
    <citation type="submission" date="2013-11" db="EMBL/GenBank/DDBJ databases">
        <authorList>
            <person name="GENOMES U."/>
        </authorList>
    </citation>
    <scope>NUCLEOTIDE SEQUENCE</scope>
    <source>
        <strain evidence="10">MVT06</strain>
    </source>
</reference>
<evidence type="ECO:0000256" key="5">
    <source>
        <dbReference type="ARBA" id="ARBA00023274"/>
    </source>
</evidence>
<dbReference type="GO" id="GO:1990904">
    <property type="term" value="C:ribonucleoprotein complex"/>
    <property type="evidence" value="ECO:0007669"/>
    <property type="project" value="UniProtKB-KW"/>
</dbReference>
<proteinExistence type="inferred from homology"/>
<organism evidence="10">
    <name type="scientific">Bartonella schoenbuchensis</name>
    <dbReference type="NCBI Taxonomy" id="165694"/>
    <lineage>
        <taxon>Bacteria</taxon>
        <taxon>Pseudomonadati</taxon>
        <taxon>Pseudomonadota</taxon>
        <taxon>Alphaproteobacteria</taxon>
        <taxon>Hyphomicrobiales</taxon>
        <taxon>Bartonellaceae</taxon>
        <taxon>Bartonella</taxon>
    </lineage>
</organism>
<dbReference type="GO" id="GO:0006412">
    <property type="term" value="P:translation"/>
    <property type="evidence" value="ECO:0007669"/>
    <property type="project" value="UniProtKB-UniRule"/>
</dbReference>
<sequence length="132" mass="14622">MSMSDPLGDMLTRIRNALSRKKGKVITPASKLRRRVLDVLQSEGYIRGYNQVDFGKGKSEIEIELKYFEGSAVIREISRVSKPGRRVYVSAKSIPQVANGLGISILSTPKGVMADHEAREQNVGGEILCRVF</sequence>
<keyword evidence="3 8" id="KW-0694">RNA-binding</keyword>
<comment type="subunit">
    <text evidence="7 8">Part of the 30S ribosomal subunit. Contacts proteins S5 and S12.</text>
</comment>
<gene>
    <name evidence="8 10" type="primary">rpsH</name>
    <name evidence="10" type="ORF">BN1046_01153</name>
</gene>
<keyword evidence="5 8" id="KW-0687">Ribonucleoprotein</keyword>
<dbReference type="NCBIfam" id="NF001109">
    <property type="entry name" value="PRK00136.1"/>
    <property type="match status" value="1"/>
</dbReference>
<dbReference type="Gene3D" id="3.30.1370.30">
    <property type="match status" value="1"/>
</dbReference>
<reference evidence="10" key="2">
    <citation type="submission" date="2014-05" db="EMBL/GenBank/DDBJ databases">
        <title>Genome sequencing of Bartonella spp. isolated from human blood.</title>
        <authorList>
            <person name="Raoult D."/>
        </authorList>
    </citation>
    <scope>NUCLEOTIDE SEQUENCE</scope>
    <source>
        <strain evidence="10">MVT06</strain>
    </source>
</reference>
<name>A0A024LSY8_9HYPH</name>
<dbReference type="SUPFAM" id="SSF56047">
    <property type="entry name" value="Ribosomal protein S8"/>
    <property type="match status" value="1"/>
</dbReference>
<evidence type="ECO:0000256" key="2">
    <source>
        <dbReference type="ARBA" id="ARBA00022730"/>
    </source>
</evidence>
<dbReference type="AlphaFoldDB" id="A0A024LSY8"/>
<evidence type="ECO:0000256" key="3">
    <source>
        <dbReference type="ARBA" id="ARBA00022884"/>
    </source>
</evidence>
<dbReference type="PANTHER" id="PTHR11758">
    <property type="entry name" value="40S RIBOSOMAL PROTEIN S15A"/>
    <property type="match status" value="1"/>
</dbReference>
<dbReference type="FunFam" id="3.30.1370.30:FF:000002">
    <property type="entry name" value="30S ribosomal protein S8"/>
    <property type="match status" value="1"/>
</dbReference>
<evidence type="ECO:0000256" key="8">
    <source>
        <dbReference type="HAMAP-Rule" id="MF_01302"/>
    </source>
</evidence>
<dbReference type="GO" id="GO:0003735">
    <property type="term" value="F:structural constituent of ribosome"/>
    <property type="evidence" value="ECO:0007669"/>
    <property type="project" value="InterPro"/>
</dbReference>
<dbReference type="FunFam" id="3.30.1490.10:FF:000001">
    <property type="entry name" value="30S ribosomal protein S8"/>
    <property type="match status" value="1"/>
</dbReference>
<dbReference type="GO" id="GO:0019843">
    <property type="term" value="F:rRNA binding"/>
    <property type="evidence" value="ECO:0007669"/>
    <property type="project" value="UniProtKB-UniRule"/>
</dbReference>
<evidence type="ECO:0000256" key="1">
    <source>
        <dbReference type="ARBA" id="ARBA00006471"/>
    </source>
</evidence>
<dbReference type="EMBL" id="HG977196">
    <property type="protein sequence ID" value="CDP80234.1"/>
    <property type="molecule type" value="Genomic_DNA"/>
</dbReference>